<organism evidence="2 3">
    <name type="scientific">Grus japonensis</name>
    <name type="common">Japanese crane</name>
    <name type="synonym">Red-crowned crane</name>
    <dbReference type="NCBI Taxonomy" id="30415"/>
    <lineage>
        <taxon>Eukaryota</taxon>
        <taxon>Metazoa</taxon>
        <taxon>Chordata</taxon>
        <taxon>Craniata</taxon>
        <taxon>Vertebrata</taxon>
        <taxon>Euteleostomi</taxon>
        <taxon>Archelosauria</taxon>
        <taxon>Archosauria</taxon>
        <taxon>Dinosauria</taxon>
        <taxon>Saurischia</taxon>
        <taxon>Theropoda</taxon>
        <taxon>Coelurosauria</taxon>
        <taxon>Aves</taxon>
        <taxon>Neognathae</taxon>
        <taxon>Neoaves</taxon>
        <taxon>Gruiformes</taxon>
        <taxon>Gruidae</taxon>
        <taxon>Grus</taxon>
    </lineage>
</organism>
<feature type="region of interest" description="Disordered" evidence="1">
    <location>
        <begin position="1"/>
        <end position="32"/>
    </location>
</feature>
<evidence type="ECO:0000313" key="2">
    <source>
        <dbReference type="EMBL" id="GAB0197533.1"/>
    </source>
</evidence>
<keyword evidence="3" id="KW-1185">Reference proteome</keyword>
<gene>
    <name evidence="2" type="ORF">GRJ2_002218700</name>
</gene>
<proteinExistence type="predicted"/>
<dbReference type="Proteomes" id="UP001623348">
    <property type="component" value="Unassembled WGS sequence"/>
</dbReference>
<reference evidence="2 3" key="1">
    <citation type="submission" date="2024-06" db="EMBL/GenBank/DDBJ databases">
        <title>The draft genome of Grus japonensis, version 3.</title>
        <authorList>
            <person name="Nabeshima K."/>
            <person name="Suzuki S."/>
            <person name="Onuma M."/>
        </authorList>
    </citation>
    <scope>NUCLEOTIDE SEQUENCE [LARGE SCALE GENOMIC DNA]</scope>
    <source>
        <strain evidence="2 3">451A</strain>
    </source>
</reference>
<sequence>MRPAAFRVRVSSSSSPRRGSLQRRGTPAALGSEECPFDRGASGIKSESLPRNFQGTNVSFLLGRSVGIGSAACCCGVEEPPTSATVEEEWVVL</sequence>
<evidence type="ECO:0000256" key="1">
    <source>
        <dbReference type="SAM" id="MobiDB-lite"/>
    </source>
</evidence>
<accession>A0ABC9XIM3</accession>
<evidence type="ECO:0000313" key="3">
    <source>
        <dbReference type="Proteomes" id="UP001623348"/>
    </source>
</evidence>
<name>A0ABC9XIM3_GRUJA</name>
<dbReference type="AlphaFoldDB" id="A0ABC9XIM3"/>
<comment type="caution">
    <text evidence="2">The sequence shown here is derived from an EMBL/GenBank/DDBJ whole genome shotgun (WGS) entry which is preliminary data.</text>
</comment>
<feature type="compositionally biased region" description="Low complexity" evidence="1">
    <location>
        <begin position="7"/>
        <end position="25"/>
    </location>
</feature>
<dbReference type="EMBL" id="BAAFJT010000018">
    <property type="protein sequence ID" value="GAB0197533.1"/>
    <property type="molecule type" value="Genomic_DNA"/>
</dbReference>
<protein>
    <submittedName>
        <fullName evidence="2">Uncharacterized protein</fullName>
    </submittedName>
</protein>